<dbReference type="RefSeq" id="WP_123666738.1">
    <property type="nucleotide sequence ID" value="NZ_RJKE01000001.1"/>
</dbReference>
<comment type="caution">
    <text evidence="2">The sequence shown here is derived from an EMBL/GenBank/DDBJ whole genome shotgun (WGS) entry which is preliminary data.</text>
</comment>
<organism evidence="2 3">
    <name type="scientific">Actinocorallia herbida</name>
    <dbReference type="NCBI Taxonomy" id="58109"/>
    <lineage>
        <taxon>Bacteria</taxon>
        <taxon>Bacillati</taxon>
        <taxon>Actinomycetota</taxon>
        <taxon>Actinomycetes</taxon>
        <taxon>Streptosporangiales</taxon>
        <taxon>Thermomonosporaceae</taxon>
        <taxon>Actinocorallia</taxon>
    </lineage>
</organism>
<keyword evidence="3" id="KW-1185">Reference proteome</keyword>
<gene>
    <name evidence="2" type="ORF">EDD29_5062</name>
</gene>
<dbReference type="EMBL" id="RJKE01000001">
    <property type="protein sequence ID" value="ROO87454.1"/>
    <property type="molecule type" value="Genomic_DNA"/>
</dbReference>
<protein>
    <recommendedName>
        <fullName evidence="4">Lipocalin-like protein</fullName>
    </recommendedName>
</protein>
<dbReference type="AlphaFoldDB" id="A0A3N1D1P7"/>
<sequence>MAPVFVRRAFALGVLLATVVPAIPAEAREATGCVVGKWRLVSVKGYYRSDDGDRIDRSGASGVRLTIGKKKAFFTFTGSKPLMFHGTFAATGPTSWKVVYRGKLQIGVSSTAKLLSFKDTSARGNATSTSDGDTTPLAGELRKGVREYLVPDGSRYTCTKQRLVTKVKLNMLGVRTGDTLTFRRIP</sequence>
<proteinExistence type="predicted"/>
<feature type="signal peptide" evidence="1">
    <location>
        <begin position="1"/>
        <end position="27"/>
    </location>
</feature>
<reference evidence="2 3" key="1">
    <citation type="submission" date="2018-11" db="EMBL/GenBank/DDBJ databases">
        <title>Sequencing the genomes of 1000 actinobacteria strains.</title>
        <authorList>
            <person name="Klenk H.-P."/>
        </authorList>
    </citation>
    <scope>NUCLEOTIDE SEQUENCE [LARGE SCALE GENOMIC DNA]</scope>
    <source>
        <strain evidence="2 3">DSM 44254</strain>
    </source>
</reference>
<evidence type="ECO:0008006" key="4">
    <source>
        <dbReference type="Google" id="ProtNLM"/>
    </source>
</evidence>
<evidence type="ECO:0000313" key="2">
    <source>
        <dbReference type="EMBL" id="ROO87454.1"/>
    </source>
</evidence>
<evidence type="ECO:0000313" key="3">
    <source>
        <dbReference type="Proteomes" id="UP000272400"/>
    </source>
</evidence>
<evidence type="ECO:0000256" key="1">
    <source>
        <dbReference type="SAM" id="SignalP"/>
    </source>
</evidence>
<name>A0A3N1D1P7_9ACTN</name>
<accession>A0A3N1D1P7</accession>
<feature type="chain" id="PRO_5018231122" description="Lipocalin-like protein" evidence="1">
    <location>
        <begin position="28"/>
        <end position="186"/>
    </location>
</feature>
<keyword evidence="1" id="KW-0732">Signal</keyword>
<dbReference type="Proteomes" id="UP000272400">
    <property type="component" value="Unassembled WGS sequence"/>
</dbReference>